<organism evidence="4 6">
    <name type="scientific">Paenibacillus urinalis</name>
    <dbReference type="NCBI Taxonomy" id="521520"/>
    <lineage>
        <taxon>Bacteria</taxon>
        <taxon>Bacillati</taxon>
        <taxon>Bacillota</taxon>
        <taxon>Bacilli</taxon>
        <taxon>Bacillales</taxon>
        <taxon>Paenibacillaceae</taxon>
        <taxon>Paenibacillus</taxon>
    </lineage>
</organism>
<evidence type="ECO:0000313" key="6">
    <source>
        <dbReference type="Proteomes" id="UP001220962"/>
    </source>
</evidence>
<feature type="domain" description="2Fe-2S ferredoxin-type" evidence="3">
    <location>
        <begin position="3"/>
        <end position="97"/>
    </location>
</feature>
<dbReference type="Gene3D" id="3.10.20.30">
    <property type="match status" value="1"/>
</dbReference>
<evidence type="ECO:0000313" key="7">
    <source>
        <dbReference type="Proteomes" id="UP001221519"/>
    </source>
</evidence>
<keyword evidence="7" id="KW-1185">Reference proteome</keyword>
<dbReference type="RefSeq" id="WP_205053765.1">
    <property type="nucleotide sequence ID" value="NZ_CP118101.1"/>
</dbReference>
<dbReference type="AlphaFoldDB" id="A0AAX3N5W7"/>
<evidence type="ECO:0000313" key="4">
    <source>
        <dbReference type="EMBL" id="WDH85166.1"/>
    </source>
</evidence>
<reference evidence="4 7" key="1">
    <citation type="submission" date="2023-02" db="EMBL/GenBank/DDBJ databases">
        <title>Pathogen: clinical or host-associated sample.</title>
        <authorList>
            <person name="Hergert J."/>
            <person name="Casey R."/>
            <person name="Wagner J."/>
            <person name="Young E.L."/>
            <person name="Oakeson K.F."/>
        </authorList>
    </citation>
    <scope>NUCLEOTIDE SEQUENCE</scope>
    <source>
        <strain evidence="5 7">2022CK-00829</strain>
        <strain evidence="4">2022CK-00830</strain>
    </source>
</reference>
<dbReference type="InterPro" id="IPR036010">
    <property type="entry name" value="2Fe-2S_ferredoxin-like_sf"/>
</dbReference>
<evidence type="ECO:0000256" key="2">
    <source>
        <dbReference type="ARBA" id="ARBA00022827"/>
    </source>
</evidence>
<evidence type="ECO:0000256" key="1">
    <source>
        <dbReference type="ARBA" id="ARBA00022630"/>
    </source>
</evidence>
<protein>
    <submittedName>
        <fullName evidence="4">2Fe-2S iron-sulfur cluster-binding protein</fullName>
    </submittedName>
</protein>
<dbReference type="CDD" id="cd00207">
    <property type="entry name" value="fer2"/>
    <property type="match status" value="1"/>
</dbReference>
<evidence type="ECO:0000313" key="5">
    <source>
        <dbReference type="EMBL" id="WDI04920.1"/>
    </source>
</evidence>
<dbReference type="EMBL" id="CP118108">
    <property type="protein sequence ID" value="WDI04920.1"/>
    <property type="molecule type" value="Genomic_DNA"/>
</dbReference>
<evidence type="ECO:0000259" key="3">
    <source>
        <dbReference type="PROSITE" id="PS51085"/>
    </source>
</evidence>
<dbReference type="Pfam" id="PF00111">
    <property type="entry name" value="Fer2"/>
    <property type="match status" value="1"/>
</dbReference>
<name>A0AAX3N5W7_9BACL</name>
<gene>
    <name evidence="4" type="ORF">PUW23_17125</name>
    <name evidence="5" type="ORF">PUW25_16950</name>
</gene>
<dbReference type="Proteomes" id="UP001220962">
    <property type="component" value="Chromosome"/>
</dbReference>
<dbReference type="InterPro" id="IPR012675">
    <property type="entry name" value="Beta-grasp_dom_sf"/>
</dbReference>
<keyword evidence="1" id="KW-0285">Flavoprotein</keyword>
<dbReference type="Proteomes" id="UP001221519">
    <property type="component" value="Chromosome"/>
</dbReference>
<dbReference type="PROSITE" id="PS51085">
    <property type="entry name" value="2FE2S_FER_2"/>
    <property type="match status" value="1"/>
</dbReference>
<dbReference type="InterPro" id="IPR001041">
    <property type="entry name" value="2Fe-2S_ferredoxin-type"/>
</dbReference>
<sequence>MNVKVTFLPARKEITVKQGTTLLQAGRSAGVHIPTRCGGKAGCLMCKVKVQEQERKNLSDPSTAEINKLGTWLNDGTRLACQAVIRDSVVVELPEDKLKAAIRKQLEKQQAERDELW</sequence>
<keyword evidence="2" id="KW-0274">FAD</keyword>
<dbReference type="EMBL" id="CP118101">
    <property type="protein sequence ID" value="WDH85166.1"/>
    <property type="molecule type" value="Genomic_DNA"/>
</dbReference>
<dbReference type="SUPFAM" id="SSF54292">
    <property type="entry name" value="2Fe-2S ferredoxin-like"/>
    <property type="match status" value="1"/>
</dbReference>
<dbReference type="PANTHER" id="PTHR43644">
    <property type="entry name" value="NA(+)-TRANSLOCATING NADH-QUINONE REDUCTASE SUBUNIT"/>
    <property type="match status" value="1"/>
</dbReference>
<proteinExistence type="predicted"/>
<dbReference type="GO" id="GO:0051536">
    <property type="term" value="F:iron-sulfur cluster binding"/>
    <property type="evidence" value="ECO:0007669"/>
    <property type="project" value="InterPro"/>
</dbReference>
<dbReference type="PANTHER" id="PTHR43644:SF1">
    <property type="entry name" value="NAD(P)H-FLAVIN REDUCTASE"/>
    <property type="match status" value="1"/>
</dbReference>
<accession>A0AAX3N5W7</accession>